<dbReference type="GO" id="GO:0008270">
    <property type="term" value="F:zinc ion binding"/>
    <property type="evidence" value="ECO:0007669"/>
    <property type="project" value="UniProtKB-KW"/>
</dbReference>
<evidence type="ECO:0000256" key="8">
    <source>
        <dbReference type="ARBA" id="ARBA00023170"/>
    </source>
</evidence>
<dbReference type="AlphaFoldDB" id="A0AA39LXD2"/>
<dbReference type="EMBL" id="JAUCMV010000003">
    <property type="protein sequence ID" value="KAK0413088.1"/>
    <property type="molecule type" value="Genomic_DNA"/>
</dbReference>
<dbReference type="SUPFAM" id="SSF57716">
    <property type="entry name" value="Glucocorticoid receptor-like (DNA-binding domain)"/>
    <property type="match status" value="1"/>
</dbReference>
<evidence type="ECO:0000256" key="1">
    <source>
        <dbReference type="ARBA" id="ARBA00005993"/>
    </source>
</evidence>
<dbReference type="PANTHER" id="PTHR46397:SF2">
    <property type="entry name" value="NUCLEAR RECEPTOR DOMAIN-CONTAINING PROTEIN"/>
    <property type="match status" value="1"/>
</dbReference>
<dbReference type="PANTHER" id="PTHR46397">
    <property type="entry name" value="NUCLEAR HORMONE RECEPTOR FAMILY-RELATED"/>
    <property type="match status" value="1"/>
</dbReference>
<keyword evidence="5" id="KW-0805">Transcription regulation</keyword>
<evidence type="ECO:0000256" key="5">
    <source>
        <dbReference type="ARBA" id="ARBA00023015"/>
    </source>
</evidence>
<keyword evidence="12" id="KW-1185">Reference proteome</keyword>
<evidence type="ECO:0000313" key="12">
    <source>
        <dbReference type="Proteomes" id="UP001175271"/>
    </source>
</evidence>
<comment type="caution">
    <text evidence="11">The sequence shown here is derived from an EMBL/GenBank/DDBJ whole genome shotgun (WGS) entry which is preliminary data.</text>
</comment>
<organism evidence="11 12">
    <name type="scientific">Steinernema hermaphroditum</name>
    <dbReference type="NCBI Taxonomy" id="289476"/>
    <lineage>
        <taxon>Eukaryota</taxon>
        <taxon>Metazoa</taxon>
        <taxon>Ecdysozoa</taxon>
        <taxon>Nematoda</taxon>
        <taxon>Chromadorea</taxon>
        <taxon>Rhabditida</taxon>
        <taxon>Tylenchina</taxon>
        <taxon>Panagrolaimomorpha</taxon>
        <taxon>Strongyloidoidea</taxon>
        <taxon>Steinernematidae</taxon>
        <taxon>Steinernema</taxon>
    </lineage>
</organism>
<evidence type="ECO:0000259" key="10">
    <source>
        <dbReference type="PROSITE" id="PS51030"/>
    </source>
</evidence>
<dbReference type="PROSITE" id="PS00031">
    <property type="entry name" value="NUCLEAR_REC_DBD_1"/>
    <property type="match status" value="1"/>
</dbReference>
<dbReference type="PROSITE" id="PS51030">
    <property type="entry name" value="NUCLEAR_REC_DBD_2"/>
    <property type="match status" value="1"/>
</dbReference>
<reference evidence="11" key="1">
    <citation type="submission" date="2023-06" db="EMBL/GenBank/DDBJ databases">
        <title>Genomic analysis of the entomopathogenic nematode Steinernema hermaphroditum.</title>
        <authorList>
            <person name="Schwarz E.M."/>
            <person name="Heppert J.K."/>
            <person name="Baniya A."/>
            <person name="Schwartz H.T."/>
            <person name="Tan C.-H."/>
            <person name="Antoshechkin I."/>
            <person name="Sternberg P.W."/>
            <person name="Goodrich-Blair H."/>
            <person name="Dillman A.R."/>
        </authorList>
    </citation>
    <scope>NUCLEOTIDE SEQUENCE</scope>
    <source>
        <strain evidence="11">PS9179</strain>
        <tissue evidence="11">Whole animal</tissue>
    </source>
</reference>
<keyword evidence="7" id="KW-0804">Transcription</keyword>
<evidence type="ECO:0000256" key="9">
    <source>
        <dbReference type="ARBA" id="ARBA00023242"/>
    </source>
</evidence>
<name>A0AA39LXD2_9BILA</name>
<evidence type="ECO:0000256" key="4">
    <source>
        <dbReference type="ARBA" id="ARBA00022833"/>
    </source>
</evidence>
<accession>A0AA39LXD2</accession>
<dbReference type="PRINTS" id="PR00047">
    <property type="entry name" value="STROIDFINGER"/>
</dbReference>
<evidence type="ECO:0000256" key="2">
    <source>
        <dbReference type="ARBA" id="ARBA00022723"/>
    </source>
</evidence>
<evidence type="ECO:0000256" key="7">
    <source>
        <dbReference type="ARBA" id="ARBA00023163"/>
    </source>
</evidence>
<evidence type="ECO:0000256" key="3">
    <source>
        <dbReference type="ARBA" id="ARBA00022771"/>
    </source>
</evidence>
<protein>
    <recommendedName>
        <fullName evidence="10">Nuclear receptor domain-containing protein</fullName>
    </recommendedName>
</protein>
<evidence type="ECO:0000256" key="6">
    <source>
        <dbReference type="ARBA" id="ARBA00023125"/>
    </source>
</evidence>
<gene>
    <name evidence="11" type="ORF">QR680_006592</name>
</gene>
<dbReference type="GO" id="GO:0043565">
    <property type="term" value="F:sequence-specific DNA binding"/>
    <property type="evidence" value="ECO:0007669"/>
    <property type="project" value="InterPro"/>
</dbReference>
<dbReference type="Proteomes" id="UP001175271">
    <property type="component" value="Unassembled WGS sequence"/>
</dbReference>
<evidence type="ECO:0000313" key="11">
    <source>
        <dbReference type="EMBL" id="KAK0413088.1"/>
    </source>
</evidence>
<dbReference type="Gene3D" id="3.30.50.10">
    <property type="entry name" value="Erythroid Transcription Factor GATA-1, subunit A"/>
    <property type="match status" value="1"/>
</dbReference>
<dbReference type="SMART" id="SM00399">
    <property type="entry name" value="ZnF_C4"/>
    <property type="match status" value="1"/>
</dbReference>
<feature type="domain" description="Nuclear receptor" evidence="10">
    <location>
        <begin position="20"/>
        <end position="99"/>
    </location>
</feature>
<keyword evidence="8" id="KW-0675">Receptor</keyword>
<keyword evidence="9" id="KW-0539">Nucleus</keyword>
<dbReference type="Pfam" id="PF00105">
    <property type="entry name" value="zf-C4"/>
    <property type="match status" value="1"/>
</dbReference>
<sequence>MICPEADFFPTHLQDTKASARICRVCYNSYDISYNFGAMCCQSCTAFFRRAVRGKSDFECKRNPVNCGDTALYEVTAAHACKRCRFERCLREGMKAECD</sequence>
<dbReference type="InterPro" id="IPR001628">
    <property type="entry name" value="Znf_hrmn_rcpt"/>
</dbReference>
<keyword evidence="3" id="KW-0863">Zinc-finger</keyword>
<keyword evidence="4" id="KW-0862">Zinc</keyword>
<comment type="similarity">
    <text evidence="1">Belongs to the nuclear hormone receptor family.</text>
</comment>
<keyword evidence="2" id="KW-0479">Metal-binding</keyword>
<keyword evidence="6" id="KW-0238">DNA-binding</keyword>
<dbReference type="GO" id="GO:0003700">
    <property type="term" value="F:DNA-binding transcription factor activity"/>
    <property type="evidence" value="ECO:0007669"/>
    <property type="project" value="InterPro"/>
</dbReference>
<proteinExistence type="inferred from homology"/>
<dbReference type="InterPro" id="IPR013088">
    <property type="entry name" value="Znf_NHR/GATA"/>
</dbReference>